<dbReference type="STRING" id="126156.SAMN05421670_0813"/>
<evidence type="ECO:0000313" key="1">
    <source>
        <dbReference type="EMBL" id="SFQ06783.1"/>
    </source>
</evidence>
<reference evidence="2" key="1">
    <citation type="submission" date="2016-10" db="EMBL/GenBank/DDBJ databases">
        <authorList>
            <person name="Varghese N."/>
            <person name="Submissions S."/>
        </authorList>
    </citation>
    <scope>NUCLEOTIDE SEQUENCE [LARGE SCALE GENOMIC DNA]</scope>
    <source>
        <strain evidence="2">DSM 11706</strain>
    </source>
</reference>
<organism evidence="1 2">
    <name type="scientific">Psychrobacillus psychrotolerans</name>
    <dbReference type="NCBI Taxonomy" id="126156"/>
    <lineage>
        <taxon>Bacteria</taxon>
        <taxon>Bacillati</taxon>
        <taxon>Bacillota</taxon>
        <taxon>Bacilli</taxon>
        <taxon>Bacillales</taxon>
        <taxon>Bacillaceae</taxon>
        <taxon>Psychrobacillus</taxon>
    </lineage>
</organism>
<name>A0A1I5VH47_9BACI</name>
<dbReference type="RefSeq" id="WP_093534414.1">
    <property type="nucleotide sequence ID" value="NZ_FOXU01000001.1"/>
</dbReference>
<accession>A0A1I5VH47</accession>
<dbReference type="EMBL" id="FOXU01000001">
    <property type="protein sequence ID" value="SFQ06783.1"/>
    <property type="molecule type" value="Genomic_DNA"/>
</dbReference>
<protein>
    <submittedName>
        <fullName evidence="1">Uncharacterized protein</fullName>
    </submittedName>
</protein>
<gene>
    <name evidence="1" type="ORF">SAMN05421670_0813</name>
</gene>
<dbReference type="Proteomes" id="UP000198734">
    <property type="component" value="Unassembled WGS sequence"/>
</dbReference>
<keyword evidence="2" id="KW-1185">Reference proteome</keyword>
<dbReference type="AlphaFoldDB" id="A0A1I5VH47"/>
<evidence type="ECO:0000313" key="2">
    <source>
        <dbReference type="Proteomes" id="UP000198734"/>
    </source>
</evidence>
<proteinExistence type="predicted"/>
<sequence length="158" mass="18657">MKITNEEVTSKQHGLKAESNNEILNSLVKETITLNGQLGQIFKNRIDELKPVIEVLRKNNYYFKYPDNECEGMSTRGPIIDYNNNHYFVYSIDEDSVYKVNNFNTDSSEKIHFSNFIKQWDFEKAMNGLNYVLELQERFAEIHKKNQIDMRALIDKYS</sequence>